<evidence type="ECO:0000256" key="1">
    <source>
        <dbReference type="SAM" id="MobiDB-lite"/>
    </source>
</evidence>
<dbReference type="EMBL" id="CAJNOE010000405">
    <property type="protein sequence ID" value="CAF1199240.1"/>
    <property type="molecule type" value="Genomic_DNA"/>
</dbReference>
<proteinExistence type="predicted"/>
<sequence length="200" mass="22798">MKKQIDKTISSSTDQVSTFNHKSPIQHQSISKINKHYKEFQHALHTLKVAVEELWHLELEHLSNHESVSSKLSNTKFEPQVPSIYSCRTILPIIPSIYSCRTILPISISETYQRKNETFSNINSPNIAHANPIVSTHKILPNQIDQSNIQSIPHTQKSTETFRSINKQQSESGSGDNSIKYCTKSAILHLKFRCSKHTHT</sequence>
<protein>
    <submittedName>
        <fullName evidence="2">Uncharacterized protein</fullName>
    </submittedName>
</protein>
<evidence type="ECO:0000313" key="2">
    <source>
        <dbReference type="EMBL" id="CAF1199240.1"/>
    </source>
</evidence>
<feature type="region of interest" description="Disordered" evidence="1">
    <location>
        <begin position="1"/>
        <end position="21"/>
    </location>
</feature>
<evidence type="ECO:0000313" key="3">
    <source>
        <dbReference type="Proteomes" id="UP000663860"/>
    </source>
</evidence>
<dbReference type="AlphaFoldDB" id="A0A814W9G6"/>
<name>A0A814W9G6_9BILA</name>
<accession>A0A814W9G6</accession>
<feature type="compositionally biased region" description="Polar residues" evidence="1">
    <location>
        <begin position="7"/>
        <end position="21"/>
    </location>
</feature>
<dbReference type="Proteomes" id="UP000663860">
    <property type="component" value="Unassembled WGS sequence"/>
</dbReference>
<comment type="caution">
    <text evidence="2">The sequence shown here is derived from an EMBL/GenBank/DDBJ whole genome shotgun (WGS) entry which is preliminary data.</text>
</comment>
<gene>
    <name evidence="2" type="ORF">IZO911_LOCUS28507</name>
</gene>
<reference evidence="2" key="1">
    <citation type="submission" date="2021-02" db="EMBL/GenBank/DDBJ databases">
        <authorList>
            <person name="Nowell W R."/>
        </authorList>
    </citation>
    <scope>NUCLEOTIDE SEQUENCE</scope>
</reference>
<organism evidence="2 3">
    <name type="scientific">Adineta steineri</name>
    <dbReference type="NCBI Taxonomy" id="433720"/>
    <lineage>
        <taxon>Eukaryota</taxon>
        <taxon>Metazoa</taxon>
        <taxon>Spiralia</taxon>
        <taxon>Gnathifera</taxon>
        <taxon>Rotifera</taxon>
        <taxon>Eurotatoria</taxon>
        <taxon>Bdelloidea</taxon>
        <taxon>Adinetida</taxon>
        <taxon>Adinetidae</taxon>
        <taxon>Adineta</taxon>
    </lineage>
</organism>